<accession>A0ABP0FUS1</accession>
<proteinExistence type="predicted"/>
<protein>
    <submittedName>
        <fullName evidence="1">Uncharacterized protein</fullName>
    </submittedName>
</protein>
<gene>
    <name evidence="1" type="ORF">CVLEPA_LOCUS14445</name>
</gene>
<keyword evidence="2" id="KW-1185">Reference proteome</keyword>
<organism evidence="1 2">
    <name type="scientific">Clavelina lepadiformis</name>
    <name type="common">Light-bulb sea squirt</name>
    <name type="synonym">Ascidia lepadiformis</name>
    <dbReference type="NCBI Taxonomy" id="159417"/>
    <lineage>
        <taxon>Eukaryota</taxon>
        <taxon>Metazoa</taxon>
        <taxon>Chordata</taxon>
        <taxon>Tunicata</taxon>
        <taxon>Ascidiacea</taxon>
        <taxon>Aplousobranchia</taxon>
        <taxon>Clavelinidae</taxon>
        <taxon>Clavelina</taxon>
    </lineage>
</organism>
<evidence type="ECO:0000313" key="2">
    <source>
        <dbReference type="Proteomes" id="UP001642483"/>
    </source>
</evidence>
<sequence length="64" mass="7478">MAREVCLELVKFEDGAAKFNQYDTSHGYIKAMKDVSILLFIPFLNRRQAKLQQIKYTGRKNVKL</sequence>
<name>A0ABP0FUS1_CLALP</name>
<dbReference type="EMBL" id="CAWYQH010000097">
    <property type="protein sequence ID" value="CAK8683364.1"/>
    <property type="molecule type" value="Genomic_DNA"/>
</dbReference>
<dbReference type="Proteomes" id="UP001642483">
    <property type="component" value="Unassembled WGS sequence"/>
</dbReference>
<comment type="caution">
    <text evidence="1">The sequence shown here is derived from an EMBL/GenBank/DDBJ whole genome shotgun (WGS) entry which is preliminary data.</text>
</comment>
<reference evidence="1 2" key="1">
    <citation type="submission" date="2024-02" db="EMBL/GenBank/DDBJ databases">
        <authorList>
            <person name="Daric V."/>
            <person name="Darras S."/>
        </authorList>
    </citation>
    <scope>NUCLEOTIDE SEQUENCE [LARGE SCALE GENOMIC DNA]</scope>
</reference>
<evidence type="ECO:0000313" key="1">
    <source>
        <dbReference type="EMBL" id="CAK8683364.1"/>
    </source>
</evidence>